<keyword evidence="1" id="KW-0472">Membrane</keyword>
<dbReference type="EMBL" id="BLXT01005315">
    <property type="protein sequence ID" value="GFO21916.1"/>
    <property type="molecule type" value="Genomic_DNA"/>
</dbReference>
<dbReference type="AlphaFoldDB" id="A0AAV4BS77"/>
<dbReference type="Proteomes" id="UP000735302">
    <property type="component" value="Unassembled WGS sequence"/>
</dbReference>
<gene>
    <name evidence="2" type="ORF">PoB_004842100</name>
</gene>
<proteinExistence type="predicted"/>
<sequence length="225" mass="24989">MSTSAPAVPIAPAAKHSEHLLVFWGFFFVSSDLPLSSSQIIAKLTCTAYRFFCLLGVILSVALSRPFICVATTNYPRIRCMFSRSLPPSFSTADVRFLLSLLSCQEAVGAAFRPQQGELKFSGPPSGQKISGGAQTLDRKGSWRLRADAIATVSPTPLILRPQRPPFIFIPARLTRRTTCTRIQNRNLWSYNPMFYRLGLCASYEFLLRSNVCQVSLEKTAKLSM</sequence>
<name>A0AAV4BS77_9GAST</name>
<accession>A0AAV4BS77</accession>
<keyword evidence="1" id="KW-1133">Transmembrane helix</keyword>
<comment type="caution">
    <text evidence="2">The sequence shown here is derived from an EMBL/GenBank/DDBJ whole genome shotgun (WGS) entry which is preliminary data.</text>
</comment>
<reference evidence="2 3" key="1">
    <citation type="journal article" date="2021" name="Elife">
        <title>Chloroplast acquisition without the gene transfer in kleptoplastic sea slugs, Plakobranchus ocellatus.</title>
        <authorList>
            <person name="Maeda T."/>
            <person name="Takahashi S."/>
            <person name="Yoshida T."/>
            <person name="Shimamura S."/>
            <person name="Takaki Y."/>
            <person name="Nagai Y."/>
            <person name="Toyoda A."/>
            <person name="Suzuki Y."/>
            <person name="Arimoto A."/>
            <person name="Ishii H."/>
            <person name="Satoh N."/>
            <person name="Nishiyama T."/>
            <person name="Hasebe M."/>
            <person name="Maruyama T."/>
            <person name="Minagawa J."/>
            <person name="Obokata J."/>
            <person name="Shigenobu S."/>
        </authorList>
    </citation>
    <scope>NUCLEOTIDE SEQUENCE [LARGE SCALE GENOMIC DNA]</scope>
</reference>
<feature type="transmembrane region" description="Helical" evidence="1">
    <location>
        <begin position="48"/>
        <end position="68"/>
    </location>
</feature>
<keyword evidence="1" id="KW-0812">Transmembrane</keyword>
<evidence type="ECO:0000313" key="3">
    <source>
        <dbReference type="Proteomes" id="UP000735302"/>
    </source>
</evidence>
<protein>
    <submittedName>
        <fullName evidence="2">Uncharacterized protein</fullName>
    </submittedName>
</protein>
<organism evidence="2 3">
    <name type="scientific">Plakobranchus ocellatus</name>
    <dbReference type="NCBI Taxonomy" id="259542"/>
    <lineage>
        <taxon>Eukaryota</taxon>
        <taxon>Metazoa</taxon>
        <taxon>Spiralia</taxon>
        <taxon>Lophotrochozoa</taxon>
        <taxon>Mollusca</taxon>
        <taxon>Gastropoda</taxon>
        <taxon>Heterobranchia</taxon>
        <taxon>Euthyneura</taxon>
        <taxon>Panpulmonata</taxon>
        <taxon>Sacoglossa</taxon>
        <taxon>Placobranchoidea</taxon>
        <taxon>Plakobranchidae</taxon>
        <taxon>Plakobranchus</taxon>
    </lineage>
</organism>
<evidence type="ECO:0000256" key="1">
    <source>
        <dbReference type="SAM" id="Phobius"/>
    </source>
</evidence>
<feature type="transmembrane region" description="Helical" evidence="1">
    <location>
        <begin position="20"/>
        <end position="36"/>
    </location>
</feature>
<evidence type="ECO:0000313" key="2">
    <source>
        <dbReference type="EMBL" id="GFO21916.1"/>
    </source>
</evidence>
<keyword evidence="3" id="KW-1185">Reference proteome</keyword>